<dbReference type="AlphaFoldDB" id="M2P9U3"/>
<feature type="region of interest" description="Disordered" evidence="1">
    <location>
        <begin position="249"/>
        <end position="273"/>
    </location>
</feature>
<reference evidence="2 3" key="1">
    <citation type="journal article" date="2012" name="Proc. Natl. Acad. Sci. U.S.A.">
        <title>Comparative genomics of Ceriporiopsis subvermispora and Phanerochaete chrysosporium provide insight into selective ligninolysis.</title>
        <authorList>
            <person name="Fernandez-Fueyo E."/>
            <person name="Ruiz-Duenas F.J."/>
            <person name="Ferreira P."/>
            <person name="Floudas D."/>
            <person name="Hibbett D.S."/>
            <person name="Canessa P."/>
            <person name="Larrondo L.F."/>
            <person name="James T.Y."/>
            <person name="Seelenfreund D."/>
            <person name="Lobos S."/>
            <person name="Polanco R."/>
            <person name="Tello M."/>
            <person name="Honda Y."/>
            <person name="Watanabe T."/>
            <person name="Watanabe T."/>
            <person name="Ryu J.S."/>
            <person name="Kubicek C.P."/>
            <person name="Schmoll M."/>
            <person name="Gaskell J."/>
            <person name="Hammel K.E."/>
            <person name="St John F.J."/>
            <person name="Vanden Wymelenberg A."/>
            <person name="Sabat G."/>
            <person name="Splinter BonDurant S."/>
            <person name="Syed K."/>
            <person name="Yadav J.S."/>
            <person name="Doddapaneni H."/>
            <person name="Subramanian V."/>
            <person name="Lavin J.L."/>
            <person name="Oguiza J.A."/>
            <person name="Perez G."/>
            <person name="Pisabarro A.G."/>
            <person name="Ramirez L."/>
            <person name="Santoyo F."/>
            <person name="Master E."/>
            <person name="Coutinho P.M."/>
            <person name="Henrissat B."/>
            <person name="Lombard V."/>
            <person name="Magnuson J.K."/>
            <person name="Kuees U."/>
            <person name="Hori C."/>
            <person name="Igarashi K."/>
            <person name="Samejima M."/>
            <person name="Held B.W."/>
            <person name="Barry K.W."/>
            <person name="LaButti K.M."/>
            <person name="Lapidus A."/>
            <person name="Lindquist E.A."/>
            <person name="Lucas S.M."/>
            <person name="Riley R."/>
            <person name="Salamov A.A."/>
            <person name="Hoffmeister D."/>
            <person name="Schwenk D."/>
            <person name="Hadar Y."/>
            <person name="Yarden O."/>
            <person name="de Vries R.P."/>
            <person name="Wiebenga A."/>
            <person name="Stenlid J."/>
            <person name="Eastwood D."/>
            <person name="Grigoriev I.V."/>
            <person name="Berka R.M."/>
            <person name="Blanchette R.A."/>
            <person name="Kersten P."/>
            <person name="Martinez A.T."/>
            <person name="Vicuna R."/>
            <person name="Cullen D."/>
        </authorList>
    </citation>
    <scope>NUCLEOTIDE SEQUENCE [LARGE SCALE GENOMIC DNA]</scope>
    <source>
        <strain evidence="2 3">B</strain>
    </source>
</reference>
<keyword evidence="3" id="KW-1185">Reference proteome</keyword>
<proteinExistence type="predicted"/>
<protein>
    <submittedName>
        <fullName evidence="2">Uncharacterized protein</fullName>
    </submittedName>
</protein>
<evidence type="ECO:0000313" key="2">
    <source>
        <dbReference type="EMBL" id="EMD32239.1"/>
    </source>
</evidence>
<dbReference type="EMBL" id="KB445812">
    <property type="protein sequence ID" value="EMD32239.1"/>
    <property type="molecule type" value="Genomic_DNA"/>
</dbReference>
<dbReference type="HOGENOM" id="CLU_561388_0_0_1"/>
<gene>
    <name evidence="2" type="ORF">CERSUDRAFT_77546</name>
</gene>
<evidence type="ECO:0000256" key="1">
    <source>
        <dbReference type="SAM" id="MobiDB-lite"/>
    </source>
</evidence>
<name>M2P9U3_CERS8</name>
<evidence type="ECO:0000313" key="3">
    <source>
        <dbReference type="Proteomes" id="UP000016930"/>
    </source>
</evidence>
<organism evidence="2 3">
    <name type="scientific">Ceriporiopsis subvermispora (strain B)</name>
    <name type="common">White-rot fungus</name>
    <name type="synonym">Gelatoporia subvermispora</name>
    <dbReference type="NCBI Taxonomy" id="914234"/>
    <lineage>
        <taxon>Eukaryota</taxon>
        <taxon>Fungi</taxon>
        <taxon>Dikarya</taxon>
        <taxon>Basidiomycota</taxon>
        <taxon>Agaricomycotina</taxon>
        <taxon>Agaricomycetes</taxon>
        <taxon>Polyporales</taxon>
        <taxon>Gelatoporiaceae</taxon>
        <taxon>Gelatoporia</taxon>
    </lineage>
</organism>
<sequence length="486" mass="53396">MSITVRLQSESEFIRWRKHTRTIINTSGLVRRGLKYSISKVVRIEITTQDTLMRGRSQDGGCQLSGEDVDPPRNVKLRVAAQSVTRDPYSMLQMRAPTRGASVSLLFVPSREHDSLPSMRGSARREALMAVHATDLPDSQTRRAREVSKLATVLHAMRAPRAAMHTGRAGCASVGRLCASLATSTQTGYGAPPCGLALRISGFASPASKRTQDLTKSEAVKIQFEAVMQAFADRRPTCMPFIHRAIKSTQASKRRPERVSEGVCRPTPTEARPQELPSEMAAGSYNYSIVTGSVRLASFWLRAGLHSPLCAKYSARSKTDTYTVAVAVLMLIEARREIFHSDHSRSMLCQRIAMSRDRNREKVFDGERAIIFLCLAKDPRQGFLLLESFKKALRRSSESRPVSEPMRGSRVYDTPNTRPGIPESSSDISVQDVRLACLPVTRGAALRVRTVAVHGASDLSACATGHAVLIAITKIRTRAGCSVAPH</sequence>
<accession>M2P9U3</accession>
<dbReference type="Proteomes" id="UP000016930">
    <property type="component" value="Unassembled WGS sequence"/>
</dbReference>
<feature type="region of interest" description="Disordered" evidence="1">
    <location>
        <begin position="397"/>
        <end position="426"/>
    </location>
</feature>